<protein>
    <submittedName>
        <fullName evidence="1">Uncharacterized protein</fullName>
    </submittedName>
</protein>
<reference evidence="1" key="1">
    <citation type="submission" date="2020-07" db="EMBL/GenBank/DDBJ databases">
        <title>Multicomponent nature underlies the extraordinary mechanical properties of spider dragline silk.</title>
        <authorList>
            <person name="Kono N."/>
            <person name="Nakamura H."/>
            <person name="Mori M."/>
            <person name="Yoshida Y."/>
            <person name="Ohtoshi R."/>
            <person name="Malay A.D."/>
            <person name="Moran D.A.P."/>
            <person name="Tomita M."/>
            <person name="Numata K."/>
            <person name="Arakawa K."/>
        </authorList>
    </citation>
    <scope>NUCLEOTIDE SEQUENCE</scope>
</reference>
<organism evidence="1 2">
    <name type="scientific">Trichonephila clavata</name>
    <name type="common">Joro spider</name>
    <name type="synonym">Nephila clavata</name>
    <dbReference type="NCBI Taxonomy" id="2740835"/>
    <lineage>
        <taxon>Eukaryota</taxon>
        <taxon>Metazoa</taxon>
        <taxon>Ecdysozoa</taxon>
        <taxon>Arthropoda</taxon>
        <taxon>Chelicerata</taxon>
        <taxon>Arachnida</taxon>
        <taxon>Araneae</taxon>
        <taxon>Araneomorphae</taxon>
        <taxon>Entelegynae</taxon>
        <taxon>Araneoidea</taxon>
        <taxon>Nephilidae</taxon>
        <taxon>Trichonephila</taxon>
    </lineage>
</organism>
<dbReference type="AlphaFoldDB" id="A0A8X6F370"/>
<accession>A0A8X6F370</accession>
<sequence>MSYLEAGRSLCTASVSSMRLDINLIESSDEFFNSVNYVKLVEEKLGNSFSKISVLQIEDSVDRFKDYEEESFIDNSEVLPDSYPAGKQPETGGFFINSGKLKLKSTLPKAAMDENKLKDKVEHTSVKLKEIQKKERKDKNPEIKKQRSNIKVKIPLEKPNKMNPNAKLDSILATLLKERRNDGGKSKSVCASKRISATMSPKISPETKPLRDLSVPRNSNPISVTYKTTVSMATTPITSGELVSSTKKTSVHTTINQNAHLVKNISTGTSLKNISTTHPAKVTIPKKDFLSTKNEPNVALNLSKKTSLKRKNLSVFKSGDNHDSSKSALTPSTFITIRKDGSTKTYSKNQSVMYSDFSKEKNTNLTRMQKTNHCPPENPATFSVFRKTSFPSTSKSISPIENFHSAKGAPLKISPSTKLHSKKVLNEIHSVKKDNKTHSSFKTNSASRFPVPVTSPQVTKSTVLYALSNSSSVKSNSTLRFPVPVTSSLATKSTLPYTSSNSIFPVNLYKMNISPVLRPKVMDDKL</sequence>
<name>A0A8X6F370_TRICU</name>
<evidence type="ECO:0000313" key="1">
    <source>
        <dbReference type="EMBL" id="GFQ68264.1"/>
    </source>
</evidence>
<proteinExistence type="predicted"/>
<dbReference type="OrthoDB" id="6437857at2759"/>
<gene>
    <name evidence="1" type="primary">AVEN_219459_2</name>
    <name evidence="1" type="ORF">TNCT_733441</name>
</gene>
<keyword evidence="2" id="KW-1185">Reference proteome</keyword>
<comment type="caution">
    <text evidence="1">The sequence shown here is derived from an EMBL/GenBank/DDBJ whole genome shotgun (WGS) entry which is preliminary data.</text>
</comment>
<dbReference type="EMBL" id="BMAO01030465">
    <property type="protein sequence ID" value="GFQ68264.1"/>
    <property type="molecule type" value="Genomic_DNA"/>
</dbReference>
<evidence type="ECO:0000313" key="2">
    <source>
        <dbReference type="Proteomes" id="UP000887116"/>
    </source>
</evidence>
<dbReference type="Proteomes" id="UP000887116">
    <property type="component" value="Unassembled WGS sequence"/>
</dbReference>